<evidence type="ECO:0000313" key="11">
    <source>
        <dbReference type="EMBL" id="KAG7365801.1"/>
    </source>
</evidence>
<dbReference type="Pfam" id="PF00560">
    <property type="entry name" value="LRR_1"/>
    <property type="match status" value="2"/>
</dbReference>
<organism evidence="11 12">
    <name type="scientific">Nitzschia inconspicua</name>
    <dbReference type="NCBI Taxonomy" id="303405"/>
    <lineage>
        <taxon>Eukaryota</taxon>
        <taxon>Sar</taxon>
        <taxon>Stramenopiles</taxon>
        <taxon>Ochrophyta</taxon>
        <taxon>Bacillariophyta</taxon>
        <taxon>Bacillariophyceae</taxon>
        <taxon>Bacillariophycidae</taxon>
        <taxon>Bacillariales</taxon>
        <taxon>Bacillariaceae</taxon>
        <taxon>Nitzschia</taxon>
    </lineage>
</organism>
<keyword evidence="4" id="KW-0677">Repeat</keyword>
<keyword evidence="3" id="KW-0808">Transferase</keyword>
<evidence type="ECO:0000256" key="8">
    <source>
        <dbReference type="ARBA" id="ARBA00047899"/>
    </source>
</evidence>
<dbReference type="PANTHER" id="PTHR48005:SF13">
    <property type="entry name" value="SERINE_THREONINE-PROTEIN KINASE DDB_G0278509-RELATED"/>
    <property type="match status" value="1"/>
</dbReference>
<proteinExistence type="predicted"/>
<comment type="catalytic activity">
    <reaction evidence="8">
        <text>L-threonyl-[protein] + ATP = O-phospho-L-threonyl-[protein] + ADP + H(+)</text>
        <dbReference type="Rhea" id="RHEA:46608"/>
        <dbReference type="Rhea" id="RHEA-COMP:11060"/>
        <dbReference type="Rhea" id="RHEA-COMP:11605"/>
        <dbReference type="ChEBI" id="CHEBI:15378"/>
        <dbReference type="ChEBI" id="CHEBI:30013"/>
        <dbReference type="ChEBI" id="CHEBI:30616"/>
        <dbReference type="ChEBI" id="CHEBI:61977"/>
        <dbReference type="ChEBI" id="CHEBI:456216"/>
        <dbReference type="EC" id="2.7.11.1"/>
    </reaction>
</comment>
<keyword evidence="12" id="KW-1185">Reference proteome</keyword>
<dbReference type="EMBL" id="JAGRRH010000007">
    <property type="protein sequence ID" value="KAG7365801.1"/>
    <property type="molecule type" value="Genomic_DNA"/>
</dbReference>
<dbReference type="AlphaFoldDB" id="A0A9K3PZY2"/>
<evidence type="ECO:0000256" key="2">
    <source>
        <dbReference type="ARBA" id="ARBA00022527"/>
    </source>
</evidence>
<reference evidence="11" key="2">
    <citation type="submission" date="2021-04" db="EMBL/GenBank/DDBJ databases">
        <authorList>
            <person name="Podell S."/>
        </authorList>
    </citation>
    <scope>NUCLEOTIDE SEQUENCE</scope>
    <source>
        <strain evidence="11">Hildebrandi</strain>
    </source>
</reference>
<keyword evidence="7" id="KW-0067">ATP-binding</keyword>
<evidence type="ECO:0000256" key="5">
    <source>
        <dbReference type="ARBA" id="ARBA00022741"/>
    </source>
</evidence>
<keyword evidence="2" id="KW-0723">Serine/threonine-protein kinase</keyword>
<evidence type="ECO:0000256" key="4">
    <source>
        <dbReference type="ARBA" id="ARBA00022737"/>
    </source>
</evidence>
<feature type="compositionally biased region" description="Polar residues" evidence="10">
    <location>
        <begin position="1"/>
        <end position="12"/>
    </location>
</feature>
<feature type="compositionally biased region" description="Polar residues" evidence="10">
    <location>
        <begin position="84"/>
        <end position="98"/>
    </location>
</feature>
<evidence type="ECO:0000256" key="7">
    <source>
        <dbReference type="ARBA" id="ARBA00022840"/>
    </source>
</evidence>
<dbReference type="InterPro" id="IPR051420">
    <property type="entry name" value="Ser_Thr_Kinases_DiverseReg"/>
</dbReference>
<gene>
    <name evidence="11" type="ORF">IV203_028471</name>
</gene>
<evidence type="ECO:0000313" key="12">
    <source>
        <dbReference type="Proteomes" id="UP000693970"/>
    </source>
</evidence>
<name>A0A9K3PZY2_9STRA</name>
<protein>
    <recommendedName>
        <fullName evidence="1">non-specific serine/threonine protein kinase</fullName>
        <ecNumber evidence="1">2.7.11.1</ecNumber>
    </recommendedName>
</protein>
<dbReference type="InterPro" id="IPR001611">
    <property type="entry name" value="Leu-rich_rpt"/>
</dbReference>
<feature type="compositionally biased region" description="Polar residues" evidence="10">
    <location>
        <begin position="61"/>
        <end position="78"/>
    </location>
</feature>
<evidence type="ECO:0000256" key="9">
    <source>
        <dbReference type="ARBA" id="ARBA00048679"/>
    </source>
</evidence>
<sequence>MSWSNDTTTPSSEEVESQGDEYLRSIQVSRSTATKRNDAGGTSSSEGPAYTSPCQWKRSKSQPSLTALDSSMTDQGCSSIDPENGQSMNTSETTSECTDSGGGSTFKAIPHHLEVSLKPPYNNNQSLVAIPFPDPTYKRDEDWTSPTLSPTTFAVGTNFTELDRSSPQYQAIVWLSGHFPMNTTLEDLLLSTYFALATLYFTANGKSWRNNSGWMSSEEHLCHWTGVTCIQTEIPTLVGLNLSNNGLSGTLPTEIGLLTNITSLSLSHNHLMGPVPSELGYLQQLQQLHLDRNRFSGSLPVEITTNLPRLDVASFHGNDLVAGLRNFALCNSTTTPESLLADCAGAAGAAVKTTTTTAGLETGGRPKVLCPCCTTCCYEVADGRSTRSKDKLVCITQQPWTLDLRMHFLDKGLLVDIANNKNNRSSSVATIQTRSSTVSTPTSNVVNNKEETEDDDINNNEQKQEKNKKKKFLAVHVGVCKTGTSAIQQETKLNLVDTLAHRDGAAWVGKWAGPHAIRFRSFEECLKHVSNDTAASFTKQQGDHCWNETIMSATTTKLFTDSANTSIVSSFEEYSFKGRDVHHKDIQRLRQYFGRYLGHDVILLATYRRYHEWIVSSVAQTYHRNCLSTRDTSLKRLWPHQGGIPCKNPWTVGQQFVLQRNNSYYSFDSFVNIDTMLPEMRKIGFHLQVMNYHSKDYPSAMTQHFYCGMLRDYTPHTCQESLMLLSEKQQQAASNNTGFNQGGDKYIYDSIVLELAKRGWINTTAIQRHHARIELTDRHVNGFGKGVSDLPLICPPQSAYDRLLEKSLQLERLMSHELYGVDTVDPAIEAEHIAEFETKLYNKRGLCWVDMDLLFHNNDVTSYTEFLYGALNQTWGPPKRITMMS</sequence>
<feature type="compositionally biased region" description="Polar residues" evidence="10">
    <location>
        <begin position="425"/>
        <end position="434"/>
    </location>
</feature>
<dbReference type="GO" id="GO:0005524">
    <property type="term" value="F:ATP binding"/>
    <property type="evidence" value="ECO:0007669"/>
    <property type="project" value="UniProtKB-KW"/>
</dbReference>
<feature type="region of interest" description="Disordered" evidence="10">
    <location>
        <begin position="425"/>
        <end position="467"/>
    </location>
</feature>
<comment type="caution">
    <text evidence="11">The sequence shown here is derived from an EMBL/GenBank/DDBJ whole genome shotgun (WGS) entry which is preliminary data.</text>
</comment>
<accession>A0A9K3PZY2</accession>
<keyword evidence="6" id="KW-0418">Kinase</keyword>
<dbReference type="OrthoDB" id="49553at2759"/>
<dbReference type="Proteomes" id="UP000693970">
    <property type="component" value="Unassembled WGS sequence"/>
</dbReference>
<reference evidence="11" key="1">
    <citation type="journal article" date="2021" name="Sci. Rep.">
        <title>Diploid genomic architecture of Nitzschia inconspicua, an elite biomass production diatom.</title>
        <authorList>
            <person name="Oliver A."/>
            <person name="Podell S."/>
            <person name="Pinowska A."/>
            <person name="Traller J.C."/>
            <person name="Smith S.R."/>
            <person name="McClure R."/>
            <person name="Beliaev A."/>
            <person name="Bohutskyi P."/>
            <person name="Hill E.A."/>
            <person name="Rabines A."/>
            <person name="Zheng H."/>
            <person name="Allen L.Z."/>
            <person name="Kuo A."/>
            <person name="Grigoriev I.V."/>
            <person name="Allen A.E."/>
            <person name="Hazlebeck D."/>
            <person name="Allen E.E."/>
        </authorList>
    </citation>
    <scope>NUCLEOTIDE SEQUENCE</scope>
    <source>
        <strain evidence="11">Hildebrandi</strain>
    </source>
</reference>
<dbReference type="EC" id="2.7.11.1" evidence="1"/>
<feature type="compositionally biased region" description="Low complexity" evidence="10">
    <location>
        <begin position="435"/>
        <end position="447"/>
    </location>
</feature>
<feature type="compositionally biased region" description="Polar residues" evidence="10">
    <location>
        <begin position="26"/>
        <end position="46"/>
    </location>
</feature>
<evidence type="ECO:0000256" key="3">
    <source>
        <dbReference type="ARBA" id="ARBA00022679"/>
    </source>
</evidence>
<feature type="region of interest" description="Disordered" evidence="10">
    <location>
        <begin position="1"/>
        <end position="105"/>
    </location>
</feature>
<keyword evidence="5" id="KW-0547">Nucleotide-binding</keyword>
<dbReference type="FunFam" id="3.80.10.10:FF:000383">
    <property type="entry name" value="Leucine-rich repeat receptor protein kinase EMS1"/>
    <property type="match status" value="1"/>
</dbReference>
<evidence type="ECO:0000256" key="10">
    <source>
        <dbReference type="SAM" id="MobiDB-lite"/>
    </source>
</evidence>
<dbReference type="GO" id="GO:0004674">
    <property type="term" value="F:protein serine/threonine kinase activity"/>
    <property type="evidence" value="ECO:0007669"/>
    <property type="project" value="UniProtKB-KW"/>
</dbReference>
<dbReference type="PANTHER" id="PTHR48005">
    <property type="entry name" value="LEUCINE RICH REPEAT KINASE 2"/>
    <property type="match status" value="1"/>
</dbReference>
<evidence type="ECO:0000256" key="1">
    <source>
        <dbReference type="ARBA" id="ARBA00012513"/>
    </source>
</evidence>
<comment type="catalytic activity">
    <reaction evidence="9">
        <text>L-seryl-[protein] + ATP = O-phospho-L-seryl-[protein] + ADP + H(+)</text>
        <dbReference type="Rhea" id="RHEA:17989"/>
        <dbReference type="Rhea" id="RHEA-COMP:9863"/>
        <dbReference type="Rhea" id="RHEA-COMP:11604"/>
        <dbReference type="ChEBI" id="CHEBI:15378"/>
        <dbReference type="ChEBI" id="CHEBI:29999"/>
        <dbReference type="ChEBI" id="CHEBI:30616"/>
        <dbReference type="ChEBI" id="CHEBI:83421"/>
        <dbReference type="ChEBI" id="CHEBI:456216"/>
        <dbReference type="EC" id="2.7.11.1"/>
    </reaction>
</comment>
<evidence type="ECO:0000256" key="6">
    <source>
        <dbReference type="ARBA" id="ARBA00022777"/>
    </source>
</evidence>